<protein>
    <recommendedName>
        <fullName evidence="3">ZFPL1-like B-box zinc-binding domain-containing protein</fullName>
    </recommendedName>
</protein>
<dbReference type="RefSeq" id="XP_005538455.1">
    <property type="nucleotide sequence ID" value="XM_005538398.1"/>
</dbReference>
<dbReference type="PANTHER" id="PTHR12981">
    <property type="entry name" value="ZINC FINGER PROTEIN-LIKE 1"/>
    <property type="match status" value="1"/>
</dbReference>
<dbReference type="InterPro" id="IPR058731">
    <property type="entry name" value="Znf-B_box_ZFPL1-like"/>
</dbReference>
<dbReference type="OrthoDB" id="1916590at2759"/>
<keyword evidence="2" id="KW-0812">Transmembrane</keyword>
<evidence type="ECO:0000313" key="4">
    <source>
        <dbReference type="EMBL" id="BAM82419.1"/>
    </source>
</evidence>
<dbReference type="PANTHER" id="PTHR12981:SF0">
    <property type="entry name" value="ZINC FINGER PROTEIN-LIKE 1"/>
    <property type="match status" value="1"/>
</dbReference>
<gene>
    <name evidence="4" type="ORF">CYME_CMR174C</name>
</gene>
<keyword evidence="2" id="KW-1133">Transmembrane helix</keyword>
<dbReference type="EMBL" id="AP006500">
    <property type="protein sequence ID" value="BAM82419.1"/>
    <property type="molecule type" value="Genomic_DNA"/>
</dbReference>
<dbReference type="GeneID" id="16996693"/>
<organism evidence="4 5">
    <name type="scientific">Cyanidioschyzon merolae (strain NIES-3377 / 10D)</name>
    <name type="common">Unicellular red alga</name>
    <dbReference type="NCBI Taxonomy" id="280699"/>
    <lineage>
        <taxon>Eukaryota</taxon>
        <taxon>Rhodophyta</taxon>
        <taxon>Bangiophyceae</taxon>
        <taxon>Cyanidiales</taxon>
        <taxon>Cyanidiaceae</taxon>
        <taxon>Cyanidioschyzon</taxon>
    </lineage>
</organism>
<dbReference type="GO" id="GO:0016020">
    <property type="term" value="C:membrane"/>
    <property type="evidence" value="ECO:0007669"/>
    <property type="project" value="UniProtKB-SubCell"/>
</dbReference>
<feature type="region of interest" description="Disordered" evidence="1">
    <location>
        <begin position="184"/>
        <end position="281"/>
    </location>
</feature>
<evidence type="ECO:0000256" key="2">
    <source>
        <dbReference type="SAM" id="Phobius"/>
    </source>
</evidence>
<dbReference type="GO" id="GO:0008270">
    <property type="term" value="F:zinc ion binding"/>
    <property type="evidence" value="ECO:0007669"/>
    <property type="project" value="UniProtKB-KW"/>
</dbReference>
<dbReference type="GO" id="GO:0005794">
    <property type="term" value="C:Golgi apparatus"/>
    <property type="evidence" value="ECO:0007669"/>
    <property type="project" value="TreeGrafter"/>
</dbReference>
<accession>M1VB31</accession>
<name>M1VB31_CYAM1</name>
<sequence length="362" mass="40475">MAHNSRKRLQSDTSPPRLEQATYAQCRLSLPRCRSGTWAPRMGRCSSCRNKTIYFCYVNREFICLNCVFQPRYELSVVRSYKEWIRDSSYEQPPRCPFTGAPLRHGEELVRLPPPDLRVVSAAGLAAYLRGRFGPDTTPAGFRSNELPFGLVPDPQDDSAVAQRLRRFLALLGYDAALAVAEPLEDKRSSPGTVSAEGGTQAASEATLLERRLPSEQRPVSRPLEATTEAVSRTAPRTGSNTTIVVESHKTSEPDSTTAIAPARKQNAAGRTADNDSKERKIRQQKIRRFLNFLGQSAEVLPLPHPRPNRRNRRLTGLALSFGFGVGILVFLAYVVRHGLFNPLALWEYVVERRQGMLSVER</sequence>
<dbReference type="Pfam" id="PF25993">
    <property type="entry name" value="zf-B_box_ZFPL1"/>
    <property type="match status" value="1"/>
</dbReference>
<dbReference type="HOGENOM" id="CLU_765847_0_0_1"/>
<evidence type="ECO:0000259" key="3">
    <source>
        <dbReference type="Pfam" id="PF25993"/>
    </source>
</evidence>
<reference evidence="4 5" key="1">
    <citation type="journal article" date="2004" name="Nature">
        <title>Genome sequence of the ultrasmall unicellular red alga Cyanidioschyzon merolae 10D.</title>
        <authorList>
            <person name="Matsuzaki M."/>
            <person name="Misumi O."/>
            <person name="Shin-i T."/>
            <person name="Maruyama S."/>
            <person name="Takahara M."/>
            <person name="Miyagishima S."/>
            <person name="Mori T."/>
            <person name="Nishida K."/>
            <person name="Yagisawa F."/>
            <person name="Nishida K."/>
            <person name="Yoshida Y."/>
            <person name="Nishimura Y."/>
            <person name="Nakao S."/>
            <person name="Kobayashi T."/>
            <person name="Momoyama Y."/>
            <person name="Higashiyama T."/>
            <person name="Minoda A."/>
            <person name="Sano M."/>
            <person name="Nomoto H."/>
            <person name="Oishi K."/>
            <person name="Hayashi H."/>
            <person name="Ohta F."/>
            <person name="Nishizaka S."/>
            <person name="Haga S."/>
            <person name="Miura S."/>
            <person name="Morishita T."/>
            <person name="Kabeya Y."/>
            <person name="Terasawa K."/>
            <person name="Suzuki Y."/>
            <person name="Ishii Y."/>
            <person name="Asakawa S."/>
            <person name="Takano H."/>
            <person name="Ohta N."/>
            <person name="Kuroiwa H."/>
            <person name="Tanaka K."/>
            <person name="Shimizu N."/>
            <person name="Sugano S."/>
            <person name="Sato N."/>
            <person name="Nozaki H."/>
            <person name="Ogasawara N."/>
            <person name="Kohara Y."/>
            <person name="Kuroiwa T."/>
        </authorList>
    </citation>
    <scope>NUCLEOTIDE SEQUENCE [LARGE SCALE GENOMIC DNA]</scope>
    <source>
        <strain evidence="4 5">10D</strain>
    </source>
</reference>
<feature type="compositionally biased region" description="Polar residues" evidence="1">
    <location>
        <begin position="229"/>
        <end position="245"/>
    </location>
</feature>
<dbReference type="STRING" id="280699.M1VB31"/>
<dbReference type="KEGG" id="cme:CYME_CMR174C"/>
<dbReference type="Proteomes" id="UP000007014">
    <property type="component" value="Chromosome 18"/>
</dbReference>
<dbReference type="AlphaFoldDB" id="M1VB31"/>
<evidence type="ECO:0000256" key="1">
    <source>
        <dbReference type="SAM" id="MobiDB-lite"/>
    </source>
</evidence>
<dbReference type="InterPro" id="IPR039043">
    <property type="entry name" value="ZFPL1"/>
</dbReference>
<feature type="domain" description="ZFPL1-like B-box zinc-binding" evidence="3">
    <location>
        <begin position="42"/>
        <end position="87"/>
    </location>
</feature>
<dbReference type="Gramene" id="CMR174CT">
    <property type="protein sequence ID" value="CMR174CT"/>
    <property type="gene ID" value="CMR174C"/>
</dbReference>
<feature type="transmembrane region" description="Helical" evidence="2">
    <location>
        <begin position="315"/>
        <end position="336"/>
    </location>
</feature>
<proteinExistence type="predicted"/>
<reference evidence="4 5" key="2">
    <citation type="journal article" date="2007" name="BMC Biol.">
        <title>A 100%-complete sequence reveals unusually simple genomic features in the hot-spring red alga Cyanidioschyzon merolae.</title>
        <authorList>
            <person name="Nozaki H."/>
            <person name="Takano H."/>
            <person name="Misumi O."/>
            <person name="Terasawa K."/>
            <person name="Matsuzaki M."/>
            <person name="Maruyama S."/>
            <person name="Nishida K."/>
            <person name="Yagisawa F."/>
            <person name="Yoshida Y."/>
            <person name="Fujiwara T."/>
            <person name="Takio S."/>
            <person name="Tamura K."/>
            <person name="Chung S.J."/>
            <person name="Nakamura S."/>
            <person name="Kuroiwa H."/>
            <person name="Tanaka K."/>
            <person name="Sato N."/>
            <person name="Kuroiwa T."/>
        </authorList>
    </citation>
    <scope>NUCLEOTIDE SEQUENCE [LARGE SCALE GENOMIC DNA]</scope>
    <source>
        <strain evidence="4 5">10D</strain>
    </source>
</reference>
<keyword evidence="2" id="KW-0472">Membrane</keyword>
<evidence type="ECO:0000313" key="5">
    <source>
        <dbReference type="Proteomes" id="UP000007014"/>
    </source>
</evidence>
<keyword evidence="5" id="KW-1185">Reference proteome</keyword>
<dbReference type="OMA" id="MVVCKCK"/>